<gene>
    <name evidence="1" type="ORF">I7730_10170</name>
</gene>
<dbReference type="AlphaFoldDB" id="A0A8H9KAB3"/>
<dbReference type="Proteomes" id="UP000863257">
    <property type="component" value="Unassembled WGS sequence"/>
</dbReference>
<reference evidence="1" key="2">
    <citation type="submission" date="2019-01" db="EMBL/GenBank/DDBJ databases">
        <authorList>
            <consortium name="NCBI Pathogen Detection Project"/>
        </authorList>
    </citation>
    <scope>NUCLEOTIDE SEQUENCE</scope>
    <source>
        <strain evidence="1">BCW_3452</strain>
    </source>
</reference>
<accession>A0A8H9KAB3</accession>
<reference evidence="1" key="1">
    <citation type="journal article" date="2018" name="Genome Biol.">
        <title>SKESA: strategic k-mer extension for scrupulous assemblies.</title>
        <authorList>
            <person name="Souvorov A."/>
            <person name="Agarwala R."/>
            <person name="Lipman D.J."/>
        </authorList>
    </citation>
    <scope>NUCLEOTIDE SEQUENCE</scope>
    <source>
        <strain evidence="1">BCW_3452</strain>
    </source>
</reference>
<proteinExistence type="predicted"/>
<evidence type="ECO:0000313" key="1">
    <source>
        <dbReference type="EMBL" id="HAS8540153.1"/>
    </source>
</evidence>
<protein>
    <submittedName>
        <fullName evidence="1">Uncharacterized protein</fullName>
    </submittedName>
</protein>
<name>A0A8H9KAB3_VIBVL</name>
<comment type="caution">
    <text evidence="1">The sequence shown here is derived from an EMBL/GenBank/DDBJ whole genome shotgun (WGS) entry which is preliminary data.</text>
</comment>
<organism evidence="1">
    <name type="scientific">Vibrio vulnificus</name>
    <dbReference type="NCBI Taxonomy" id="672"/>
    <lineage>
        <taxon>Bacteria</taxon>
        <taxon>Pseudomonadati</taxon>
        <taxon>Pseudomonadota</taxon>
        <taxon>Gammaproteobacteria</taxon>
        <taxon>Vibrionales</taxon>
        <taxon>Vibrionaceae</taxon>
        <taxon>Vibrio</taxon>
    </lineage>
</organism>
<sequence>MAQITLVTPIIVTMATRKASLLRTGSNEKTFQTISNDLTYRTAAISNDSASPRDKKIPLIEMNGTCDD</sequence>
<dbReference type="EMBL" id="DACRBY010000010">
    <property type="protein sequence ID" value="HAS8540153.1"/>
    <property type="molecule type" value="Genomic_DNA"/>
</dbReference>